<evidence type="ECO:0000256" key="4">
    <source>
        <dbReference type="ARBA" id="ARBA00015492"/>
    </source>
</evidence>
<evidence type="ECO:0000256" key="3">
    <source>
        <dbReference type="ARBA" id="ARBA00012584"/>
    </source>
</evidence>
<dbReference type="Pfam" id="PF01300">
    <property type="entry name" value="Sua5_yciO_yrdC"/>
    <property type="match status" value="1"/>
</dbReference>
<keyword evidence="8 13" id="KW-0548">Nucleotidyltransferase</keyword>
<keyword evidence="10 13" id="KW-0067">ATP-binding</keyword>
<sequence>MKTAVLPADDPAAIDRAAEVLRRGGLVAFPTETVYGLGADALDPAAVRQIFAAKGRPADNPLIVHVAAPEQARALASAVPPAAERLMSLWPGPLTLVLPRAPVVPDATTAGQDTVAVRIPGHPAALALLRVCGRPLAAPSANRSGRPSPTTAQHVLADLDGVVEVILDGGPCAVGLESTVVDATRPVPMVLRVGGLPVEALRAVVGEVDMLSGQDPEAMSRSPGLRHRHYAPRARVVLVGPGEAAAMGGPTVAVMSQRPRPPGFVGRWRTMPAELDGYAHALFAALRELDAPEVETIVVETVPEVGLGRAIADRLRRAAER</sequence>
<dbReference type="GO" id="GO:0061710">
    <property type="term" value="F:L-threonylcarbamoyladenylate synthase"/>
    <property type="evidence" value="ECO:0007669"/>
    <property type="project" value="UniProtKB-EC"/>
</dbReference>
<name>A0ABY7HKL5_9BACT</name>
<dbReference type="PROSITE" id="PS51163">
    <property type="entry name" value="YRDC"/>
    <property type="match status" value="1"/>
</dbReference>
<evidence type="ECO:0000256" key="9">
    <source>
        <dbReference type="ARBA" id="ARBA00022741"/>
    </source>
</evidence>
<dbReference type="Gene3D" id="3.90.870.10">
    <property type="entry name" value="DHBP synthase"/>
    <property type="match status" value="1"/>
</dbReference>
<keyword evidence="6 13" id="KW-0808">Transferase</keyword>
<evidence type="ECO:0000256" key="12">
    <source>
        <dbReference type="ARBA" id="ARBA00048366"/>
    </source>
</evidence>
<evidence type="ECO:0000256" key="13">
    <source>
        <dbReference type="PIRNR" id="PIRNR004930"/>
    </source>
</evidence>
<evidence type="ECO:0000256" key="8">
    <source>
        <dbReference type="ARBA" id="ARBA00022695"/>
    </source>
</evidence>
<evidence type="ECO:0000313" key="16">
    <source>
        <dbReference type="Proteomes" id="UP001164459"/>
    </source>
</evidence>
<keyword evidence="5 13" id="KW-0963">Cytoplasm</keyword>
<reference evidence="15" key="1">
    <citation type="submission" date="2022-11" db="EMBL/GenBank/DDBJ databases">
        <title>Minimal conservation of predation-associated metabolite biosynthetic gene clusters underscores biosynthetic potential of Myxococcota including descriptions for ten novel species: Archangium lansinium sp. nov., Myxococcus landrumus sp. nov., Nannocystis bai.</title>
        <authorList>
            <person name="Ahearne A."/>
            <person name="Stevens C."/>
            <person name="Dowd S."/>
        </authorList>
    </citation>
    <scope>NUCLEOTIDE SEQUENCE</scope>
    <source>
        <strain evidence="15">Fl3</strain>
    </source>
</reference>
<dbReference type="PANTHER" id="PTHR17490:SF16">
    <property type="entry name" value="THREONYLCARBAMOYL-AMP SYNTHASE"/>
    <property type="match status" value="1"/>
</dbReference>
<evidence type="ECO:0000256" key="6">
    <source>
        <dbReference type="ARBA" id="ARBA00022679"/>
    </source>
</evidence>
<evidence type="ECO:0000313" key="15">
    <source>
        <dbReference type="EMBL" id="WAS99587.1"/>
    </source>
</evidence>
<dbReference type="InterPro" id="IPR005145">
    <property type="entry name" value="Sua5_C"/>
</dbReference>
<evidence type="ECO:0000256" key="5">
    <source>
        <dbReference type="ARBA" id="ARBA00022490"/>
    </source>
</evidence>
<dbReference type="InterPro" id="IPR017945">
    <property type="entry name" value="DHBP_synth_RibB-like_a/b_dom"/>
</dbReference>
<evidence type="ECO:0000256" key="7">
    <source>
        <dbReference type="ARBA" id="ARBA00022694"/>
    </source>
</evidence>
<evidence type="ECO:0000256" key="1">
    <source>
        <dbReference type="ARBA" id="ARBA00004496"/>
    </source>
</evidence>
<dbReference type="EMBL" id="CP114040">
    <property type="protein sequence ID" value="WAS99587.1"/>
    <property type="molecule type" value="Genomic_DNA"/>
</dbReference>
<organism evidence="15 16">
    <name type="scientific">Nannocystis punicea</name>
    <dbReference type="NCBI Taxonomy" id="2995304"/>
    <lineage>
        <taxon>Bacteria</taxon>
        <taxon>Pseudomonadati</taxon>
        <taxon>Myxococcota</taxon>
        <taxon>Polyangia</taxon>
        <taxon>Nannocystales</taxon>
        <taxon>Nannocystaceae</taxon>
        <taxon>Nannocystis</taxon>
    </lineage>
</organism>
<feature type="domain" description="YrdC-like" evidence="14">
    <location>
        <begin position="11"/>
        <end position="196"/>
    </location>
</feature>
<dbReference type="InterPro" id="IPR010923">
    <property type="entry name" value="T(6)A37_SUA5"/>
</dbReference>
<evidence type="ECO:0000256" key="10">
    <source>
        <dbReference type="ARBA" id="ARBA00022840"/>
    </source>
</evidence>
<dbReference type="Proteomes" id="UP001164459">
    <property type="component" value="Chromosome"/>
</dbReference>
<dbReference type="InterPro" id="IPR050156">
    <property type="entry name" value="TC-AMP_synthase_SUA5"/>
</dbReference>
<accession>A0ABY7HKL5</accession>
<protein>
    <recommendedName>
        <fullName evidence="4 13">Threonylcarbamoyl-AMP synthase</fullName>
        <shortName evidence="13">TC-AMP synthase</shortName>
        <ecNumber evidence="3 13">2.7.7.87</ecNumber>
    </recommendedName>
    <alternativeName>
        <fullName evidence="11 13">L-threonylcarbamoyladenylate synthase</fullName>
    </alternativeName>
</protein>
<proteinExistence type="inferred from homology"/>
<dbReference type="Pfam" id="PF03481">
    <property type="entry name" value="Sua5_C"/>
    <property type="match status" value="1"/>
</dbReference>
<comment type="function">
    <text evidence="13">Required for the formation of a threonylcarbamoyl group on adenosine at position 37 (t(6)A37) in tRNAs that read codons beginning with adenine.</text>
</comment>
<comment type="catalytic activity">
    <reaction evidence="12 13">
        <text>L-threonine + hydrogencarbonate + ATP = L-threonylcarbamoyladenylate + diphosphate + H2O</text>
        <dbReference type="Rhea" id="RHEA:36407"/>
        <dbReference type="ChEBI" id="CHEBI:15377"/>
        <dbReference type="ChEBI" id="CHEBI:17544"/>
        <dbReference type="ChEBI" id="CHEBI:30616"/>
        <dbReference type="ChEBI" id="CHEBI:33019"/>
        <dbReference type="ChEBI" id="CHEBI:57926"/>
        <dbReference type="ChEBI" id="CHEBI:73682"/>
        <dbReference type="EC" id="2.7.7.87"/>
    </reaction>
</comment>
<dbReference type="EC" id="2.7.7.87" evidence="3 13"/>
<dbReference type="SUPFAM" id="SSF55821">
    <property type="entry name" value="YrdC/RibB"/>
    <property type="match status" value="1"/>
</dbReference>
<gene>
    <name evidence="15" type="ORF">O0S08_08820</name>
</gene>
<comment type="subcellular location">
    <subcellularLocation>
        <location evidence="1 13">Cytoplasm</location>
    </subcellularLocation>
</comment>
<comment type="similarity">
    <text evidence="2 13">Belongs to the SUA5 family.</text>
</comment>
<keyword evidence="16" id="KW-1185">Reference proteome</keyword>
<evidence type="ECO:0000259" key="14">
    <source>
        <dbReference type="PROSITE" id="PS51163"/>
    </source>
</evidence>
<evidence type="ECO:0000256" key="2">
    <source>
        <dbReference type="ARBA" id="ARBA00007663"/>
    </source>
</evidence>
<dbReference type="PIRSF" id="PIRSF004930">
    <property type="entry name" value="Tln_factor_SUA5"/>
    <property type="match status" value="1"/>
</dbReference>
<dbReference type="InterPro" id="IPR006070">
    <property type="entry name" value="Sua5-like_dom"/>
</dbReference>
<keyword evidence="7 13" id="KW-0819">tRNA processing</keyword>
<dbReference type="InterPro" id="IPR038385">
    <property type="entry name" value="Sua5/YwlC_C"/>
</dbReference>
<keyword evidence="9 13" id="KW-0547">Nucleotide-binding</keyword>
<dbReference type="NCBIfam" id="TIGR00057">
    <property type="entry name" value="L-threonylcarbamoyladenylate synthase"/>
    <property type="match status" value="1"/>
</dbReference>
<evidence type="ECO:0000256" key="11">
    <source>
        <dbReference type="ARBA" id="ARBA00029774"/>
    </source>
</evidence>
<dbReference type="Gene3D" id="3.40.50.11030">
    <property type="entry name" value="Threonylcarbamoyl-AMP synthase, C-terminal domain"/>
    <property type="match status" value="1"/>
</dbReference>
<dbReference type="PANTHER" id="PTHR17490">
    <property type="entry name" value="SUA5"/>
    <property type="match status" value="1"/>
</dbReference>